<dbReference type="PANTHER" id="PTHR12271">
    <property type="entry name" value="POLY A POLYMERASE CID PAP -RELATED"/>
    <property type="match status" value="1"/>
</dbReference>
<reference evidence="3 4" key="1">
    <citation type="journal article" date="2020" name="IScience">
        <title>Genome Sequencing of the Endangered Kingdonia uniflora (Circaeasteraceae, Ranunculales) Reveals Potential Mechanisms of Evolutionary Specialization.</title>
        <authorList>
            <person name="Sun Y."/>
            <person name="Deng T."/>
            <person name="Zhang A."/>
            <person name="Moore M.J."/>
            <person name="Landis J.B."/>
            <person name="Lin N."/>
            <person name="Zhang H."/>
            <person name="Zhang X."/>
            <person name="Huang J."/>
            <person name="Zhang X."/>
            <person name="Sun H."/>
            <person name="Wang H."/>
        </authorList>
    </citation>
    <scope>NUCLEOTIDE SEQUENCE [LARGE SCALE GENOMIC DNA]</scope>
    <source>
        <strain evidence="3">TB1705</strain>
        <tissue evidence="3">Leaf</tissue>
    </source>
</reference>
<evidence type="ECO:0000259" key="2">
    <source>
        <dbReference type="Pfam" id="PF22600"/>
    </source>
</evidence>
<keyword evidence="1" id="KW-0175">Coiled coil</keyword>
<dbReference type="GO" id="GO:0050265">
    <property type="term" value="F:RNA uridylyltransferase activity"/>
    <property type="evidence" value="ECO:0007669"/>
    <property type="project" value="TreeGrafter"/>
</dbReference>
<sequence>MSGFFYQEEMVTDGVGVVARIRSAKNFYNLVMVGRRHDDSPLTFELEEWTEFPEHLWRYLGLAMHDILSEIIPSEAEGAIRYDIINKFEALLGSVDSLKGAKVNLFGSFLSNLNSKKGDLDISVDLPIGLLAPCSERKHQKELLMEIWKSFVKEEGVHDLQFIPEARVPVLTCNFRNISCDVSVNNIFGQIKSKHLLWISEIDERFHDLVILVKEWAKRYNINNPKDGTLNSYSLCLLVIFHLQCEIEKYFVLPSLEVETIKLREFVGIKLQHFRVWLDQRYGCDDSHNHTGKLESRSSGRYSKYENNAYPLVIDDPLQEWDNAARAVEESQLIVLSTAFMLTHLLLQYTAPSRSSVSSAARAKLKFKLVCVSWYQSDLVESDPVTMAEGPNATDPAQVLAPHVGGPPVNPRPLNTRTRLGQLEEKMQALSEIIDQVTTLEERLDSFSDDQAHMGERLVSLEGVVEGNMATLLD</sequence>
<dbReference type="CDD" id="cd05402">
    <property type="entry name" value="NT_PAP_TUTase"/>
    <property type="match status" value="1"/>
</dbReference>
<name>A0A7J7N207_9MAGN</name>
<dbReference type="Proteomes" id="UP000541444">
    <property type="component" value="Unassembled WGS sequence"/>
</dbReference>
<comment type="caution">
    <text evidence="3">The sequence shown here is derived from an EMBL/GenBank/DDBJ whole genome shotgun (WGS) entry which is preliminary data.</text>
</comment>
<feature type="domain" description="Poly(A) RNA polymerase mitochondrial-like central palm" evidence="2">
    <location>
        <begin position="63"/>
        <end position="197"/>
    </location>
</feature>
<accession>A0A7J7N207</accession>
<evidence type="ECO:0000313" key="4">
    <source>
        <dbReference type="Proteomes" id="UP000541444"/>
    </source>
</evidence>
<dbReference type="SUPFAM" id="SSF81631">
    <property type="entry name" value="PAP/OAS1 substrate-binding domain"/>
    <property type="match status" value="1"/>
</dbReference>
<dbReference type="Pfam" id="PF22600">
    <property type="entry name" value="MTPAP-like_central"/>
    <property type="match status" value="1"/>
</dbReference>
<dbReference type="GO" id="GO:0031123">
    <property type="term" value="P:RNA 3'-end processing"/>
    <property type="evidence" value="ECO:0007669"/>
    <property type="project" value="TreeGrafter"/>
</dbReference>
<dbReference type="OrthoDB" id="2274644at2759"/>
<dbReference type="SUPFAM" id="SSF81301">
    <property type="entry name" value="Nucleotidyltransferase"/>
    <property type="match status" value="1"/>
</dbReference>
<dbReference type="InterPro" id="IPR043519">
    <property type="entry name" value="NT_sf"/>
</dbReference>
<dbReference type="InterPro" id="IPR054708">
    <property type="entry name" value="MTPAP-like_central"/>
</dbReference>
<keyword evidence="4" id="KW-1185">Reference proteome</keyword>
<feature type="coiled-coil region" evidence="1">
    <location>
        <begin position="420"/>
        <end position="450"/>
    </location>
</feature>
<evidence type="ECO:0000313" key="3">
    <source>
        <dbReference type="EMBL" id="KAF6161173.1"/>
    </source>
</evidence>
<dbReference type="EMBL" id="JACGCM010001144">
    <property type="protein sequence ID" value="KAF6161173.1"/>
    <property type="molecule type" value="Genomic_DNA"/>
</dbReference>
<dbReference type="PANTHER" id="PTHR12271:SF123">
    <property type="entry name" value="PROTEIN HESO1"/>
    <property type="match status" value="1"/>
</dbReference>
<organism evidence="3 4">
    <name type="scientific">Kingdonia uniflora</name>
    <dbReference type="NCBI Taxonomy" id="39325"/>
    <lineage>
        <taxon>Eukaryota</taxon>
        <taxon>Viridiplantae</taxon>
        <taxon>Streptophyta</taxon>
        <taxon>Embryophyta</taxon>
        <taxon>Tracheophyta</taxon>
        <taxon>Spermatophyta</taxon>
        <taxon>Magnoliopsida</taxon>
        <taxon>Ranunculales</taxon>
        <taxon>Circaeasteraceae</taxon>
        <taxon>Kingdonia</taxon>
    </lineage>
</organism>
<dbReference type="Gene3D" id="3.30.460.10">
    <property type="entry name" value="Beta Polymerase, domain 2"/>
    <property type="match status" value="1"/>
</dbReference>
<evidence type="ECO:0000256" key="1">
    <source>
        <dbReference type="SAM" id="Coils"/>
    </source>
</evidence>
<proteinExistence type="predicted"/>
<dbReference type="AlphaFoldDB" id="A0A7J7N207"/>
<protein>
    <recommendedName>
        <fullName evidence="2">Poly(A) RNA polymerase mitochondrial-like central palm domain-containing protein</fullName>
    </recommendedName>
</protein>
<gene>
    <name evidence="3" type="ORF">GIB67_007814</name>
</gene>
<dbReference type="Gene3D" id="1.10.1410.10">
    <property type="match status" value="1"/>
</dbReference>